<sequence>MPRLLHLNGPPGIGKSTLAALYVDRHPGTLNLDIDTLHPLVGGWRDPDNRTHEVLRPVALAMAATHLRGGRDVVLPQFLGRVDAIEAFERAARGEGAEFVEVVLIDDRSRAVERFDLREDDSAWGRHNRQVVDELGGAEALAEMYDRLVAAVEQRPRAVVVESEYGAVEETYAALVRSLPDVPPPA</sequence>
<gene>
    <name evidence="1" type="ORF">GCM10025782_03290</name>
</gene>
<dbReference type="RefSeq" id="WP_345500702.1">
    <property type="nucleotide sequence ID" value="NZ_BAABLO010000001.1"/>
</dbReference>
<organism evidence="1 2">
    <name type="scientific">Pedococcus ginsenosidimutans</name>
    <dbReference type="NCBI Taxonomy" id="490570"/>
    <lineage>
        <taxon>Bacteria</taxon>
        <taxon>Bacillati</taxon>
        <taxon>Actinomycetota</taxon>
        <taxon>Actinomycetes</taxon>
        <taxon>Micrococcales</taxon>
        <taxon>Intrasporangiaceae</taxon>
        <taxon>Pedococcus</taxon>
    </lineage>
</organism>
<evidence type="ECO:0000313" key="2">
    <source>
        <dbReference type="Proteomes" id="UP001500556"/>
    </source>
</evidence>
<evidence type="ECO:0000313" key="1">
    <source>
        <dbReference type="EMBL" id="GAA4710596.1"/>
    </source>
</evidence>
<comment type="caution">
    <text evidence="1">The sequence shown here is derived from an EMBL/GenBank/DDBJ whole genome shotgun (WGS) entry which is preliminary data.</text>
</comment>
<name>A0ABP8XM63_9MICO</name>
<dbReference type="Proteomes" id="UP001500556">
    <property type="component" value="Unassembled WGS sequence"/>
</dbReference>
<reference evidence="2" key="1">
    <citation type="journal article" date="2019" name="Int. J. Syst. Evol. Microbiol.">
        <title>The Global Catalogue of Microorganisms (GCM) 10K type strain sequencing project: providing services to taxonomists for standard genome sequencing and annotation.</title>
        <authorList>
            <consortium name="The Broad Institute Genomics Platform"/>
            <consortium name="The Broad Institute Genome Sequencing Center for Infectious Disease"/>
            <person name="Wu L."/>
            <person name="Ma J."/>
        </authorList>
    </citation>
    <scope>NUCLEOTIDE SEQUENCE [LARGE SCALE GENOMIC DNA]</scope>
    <source>
        <strain evidence="2">JCM 18961</strain>
    </source>
</reference>
<proteinExistence type="predicted"/>
<dbReference type="InterPro" id="IPR027417">
    <property type="entry name" value="P-loop_NTPase"/>
</dbReference>
<dbReference type="Pfam" id="PF13671">
    <property type="entry name" value="AAA_33"/>
    <property type="match status" value="1"/>
</dbReference>
<dbReference type="EMBL" id="BAABLO010000001">
    <property type="protein sequence ID" value="GAA4710596.1"/>
    <property type="molecule type" value="Genomic_DNA"/>
</dbReference>
<keyword evidence="2" id="KW-1185">Reference proteome</keyword>
<protein>
    <recommendedName>
        <fullName evidence="3">UDP-N-acetylglucosamine kinase</fullName>
    </recommendedName>
</protein>
<dbReference type="SUPFAM" id="SSF52540">
    <property type="entry name" value="P-loop containing nucleoside triphosphate hydrolases"/>
    <property type="match status" value="1"/>
</dbReference>
<evidence type="ECO:0008006" key="3">
    <source>
        <dbReference type="Google" id="ProtNLM"/>
    </source>
</evidence>
<accession>A0ABP8XM63</accession>
<dbReference type="Gene3D" id="3.40.50.300">
    <property type="entry name" value="P-loop containing nucleotide triphosphate hydrolases"/>
    <property type="match status" value="1"/>
</dbReference>